<name>A0A9N9ZI95_9HYPO</name>
<feature type="transmembrane region" description="Helical" evidence="7">
    <location>
        <begin position="131"/>
        <end position="154"/>
    </location>
</feature>
<feature type="domain" description="Rhodopsin" evidence="8">
    <location>
        <begin position="37"/>
        <end position="274"/>
    </location>
</feature>
<feature type="transmembrane region" description="Helical" evidence="7">
    <location>
        <begin position="249"/>
        <end position="269"/>
    </location>
</feature>
<feature type="transmembrane region" description="Helical" evidence="7">
    <location>
        <begin position="174"/>
        <end position="197"/>
    </location>
</feature>
<evidence type="ECO:0000256" key="6">
    <source>
        <dbReference type="SAM" id="MobiDB-lite"/>
    </source>
</evidence>
<comment type="subcellular location">
    <subcellularLocation>
        <location evidence="1">Membrane</location>
        <topology evidence="1">Multi-pass membrane protein</topology>
    </subcellularLocation>
</comment>
<reference evidence="10" key="1">
    <citation type="submission" date="2019-06" db="EMBL/GenBank/DDBJ databases">
        <authorList>
            <person name="Broberg M."/>
        </authorList>
    </citation>
    <scope>NUCLEOTIDE SEQUENCE [LARGE SCALE GENOMIC DNA]</scope>
</reference>
<comment type="similarity">
    <text evidence="5">Belongs to the SAT4 family.</text>
</comment>
<dbReference type="AlphaFoldDB" id="A0A9N9ZI95"/>
<accession>A0A9N9ZI95</accession>
<feature type="region of interest" description="Disordered" evidence="6">
    <location>
        <begin position="286"/>
        <end position="317"/>
    </location>
</feature>
<evidence type="ECO:0000313" key="10">
    <source>
        <dbReference type="Proteomes" id="UP000775872"/>
    </source>
</evidence>
<proteinExistence type="inferred from homology"/>
<evidence type="ECO:0000259" key="8">
    <source>
        <dbReference type="Pfam" id="PF20684"/>
    </source>
</evidence>
<feature type="compositionally biased region" description="Polar residues" evidence="6">
    <location>
        <begin position="293"/>
        <end position="303"/>
    </location>
</feature>
<dbReference type="OrthoDB" id="5417844at2759"/>
<dbReference type="InterPro" id="IPR049326">
    <property type="entry name" value="Rhodopsin_dom_fungi"/>
</dbReference>
<keyword evidence="3 7" id="KW-1133">Transmembrane helix</keyword>
<keyword evidence="2 7" id="KW-0812">Transmembrane</keyword>
<evidence type="ECO:0000313" key="9">
    <source>
        <dbReference type="EMBL" id="CAH0055992.1"/>
    </source>
</evidence>
<feature type="transmembrane region" description="Helical" evidence="7">
    <location>
        <begin position="209"/>
        <end position="229"/>
    </location>
</feature>
<protein>
    <recommendedName>
        <fullName evidence="8">Rhodopsin domain-containing protein</fullName>
    </recommendedName>
</protein>
<comment type="caution">
    <text evidence="9">The sequence shown here is derived from an EMBL/GenBank/DDBJ whole genome shotgun (WGS) entry which is preliminary data.</text>
</comment>
<dbReference type="Proteomes" id="UP000775872">
    <property type="component" value="Unassembled WGS sequence"/>
</dbReference>
<dbReference type="PANTHER" id="PTHR33048:SF47">
    <property type="entry name" value="INTEGRAL MEMBRANE PROTEIN-RELATED"/>
    <property type="match status" value="1"/>
</dbReference>
<dbReference type="Pfam" id="PF20684">
    <property type="entry name" value="Fung_rhodopsin"/>
    <property type="match status" value="1"/>
</dbReference>
<keyword evidence="4 7" id="KW-0472">Membrane</keyword>
<evidence type="ECO:0000256" key="5">
    <source>
        <dbReference type="ARBA" id="ARBA00038359"/>
    </source>
</evidence>
<reference evidence="9 10" key="2">
    <citation type="submission" date="2021-10" db="EMBL/GenBank/DDBJ databases">
        <authorList>
            <person name="Piombo E."/>
        </authorList>
    </citation>
    <scope>NUCLEOTIDE SEQUENCE [LARGE SCALE GENOMIC DNA]</scope>
</reference>
<feature type="transmembrane region" description="Helical" evidence="7">
    <location>
        <begin position="97"/>
        <end position="119"/>
    </location>
</feature>
<feature type="region of interest" description="Disordered" evidence="6">
    <location>
        <begin position="347"/>
        <end position="381"/>
    </location>
</feature>
<evidence type="ECO:0000256" key="1">
    <source>
        <dbReference type="ARBA" id="ARBA00004141"/>
    </source>
</evidence>
<dbReference type="PANTHER" id="PTHR33048">
    <property type="entry name" value="PTH11-LIKE INTEGRAL MEMBRANE PROTEIN (AFU_ORTHOLOGUE AFUA_5G11245)"/>
    <property type="match status" value="1"/>
</dbReference>
<dbReference type="InterPro" id="IPR052337">
    <property type="entry name" value="SAT4-like"/>
</dbReference>
<dbReference type="EMBL" id="CABFOC020000063">
    <property type="protein sequence ID" value="CAH0055992.1"/>
    <property type="molecule type" value="Genomic_DNA"/>
</dbReference>
<evidence type="ECO:0000256" key="2">
    <source>
        <dbReference type="ARBA" id="ARBA00022692"/>
    </source>
</evidence>
<feature type="compositionally biased region" description="Basic and acidic residues" evidence="6">
    <location>
        <begin position="354"/>
        <end position="363"/>
    </location>
</feature>
<dbReference type="GO" id="GO:0016020">
    <property type="term" value="C:membrane"/>
    <property type="evidence" value="ECO:0007669"/>
    <property type="project" value="UniProtKB-SubCell"/>
</dbReference>
<organism evidence="9 10">
    <name type="scientific">Clonostachys solani</name>
    <dbReference type="NCBI Taxonomy" id="160281"/>
    <lineage>
        <taxon>Eukaryota</taxon>
        <taxon>Fungi</taxon>
        <taxon>Dikarya</taxon>
        <taxon>Ascomycota</taxon>
        <taxon>Pezizomycotina</taxon>
        <taxon>Sordariomycetes</taxon>
        <taxon>Hypocreomycetidae</taxon>
        <taxon>Hypocreales</taxon>
        <taxon>Bionectriaceae</taxon>
        <taxon>Clonostachys</taxon>
    </lineage>
</organism>
<feature type="transmembrane region" description="Helical" evidence="7">
    <location>
        <begin position="20"/>
        <end position="38"/>
    </location>
</feature>
<evidence type="ECO:0000256" key="4">
    <source>
        <dbReference type="ARBA" id="ARBA00023136"/>
    </source>
</evidence>
<gene>
    <name evidence="9" type="ORF">CSOL1703_00005926</name>
</gene>
<keyword evidence="10" id="KW-1185">Reference proteome</keyword>
<evidence type="ECO:0000256" key="3">
    <source>
        <dbReference type="ARBA" id="ARBA00022989"/>
    </source>
</evidence>
<evidence type="ECO:0000256" key="7">
    <source>
        <dbReference type="SAM" id="Phobius"/>
    </source>
</evidence>
<sequence>MEAPTSGASFNSFRPRFDGAAISTYVLAMLSVPVKLWCRSRVSGMQSMGWDDLLCVITLGFSNGFFWVTMIGIRPDLGRHVGVEVTMAEVENFLKNLYAAALLYCLAIAFIKFTILAFYWKLFSIAARIPILILSVSVGCWLIILLCLCAFGCRPISAQWDLSITDATCIQSKGIYLGGSLPNVLVDFVLVFMPLPYVWRLRAPVGQRLIIVGMFTLGLFVCIVSAVRLSEVMAIRTNDKNITYNLRDFMLWSIVEVNIGIVCSCLPSMRRLLSAVGLSRLFSKGSSADKRTGSGTPGANTKRSGGLATISGGGSHAKKTAWNPWSQVGLTKIDSEEDVHEMTNQLNKQGQTHSEVETGHRTSGDTALVGQRPDSPLKNNNGIVVQRDWTVEVDHQGQIAKQNIG</sequence>